<protein>
    <recommendedName>
        <fullName evidence="6">Sushi domain-containing protein</fullName>
    </recommendedName>
</protein>
<feature type="domain" description="Sushi" evidence="6">
    <location>
        <begin position="729"/>
        <end position="800"/>
    </location>
</feature>
<keyword evidence="2" id="KW-0677">Repeat</keyword>
<dbReference type="Gene3D" id="2.10.70.10">
    <property type="entry name" value="Complement Module, domain 1"/>
    <property type="match status" value="3"/>
</dbReference>
<evidence type="ECO:0000313" key="7">
    <source>
        <dbReference type="EMBL" id="CAF0777555.1"/>
    </source>
</evidence>
<dbReference type="CDD" id="cd00033">
    <property type="entry name" value="CCP"/>
    <property type="match status" value="1"/>
</dbReference>
<feature type="domain" description="Sushi" evidence="6">
    <location>
        <begin position="853"/>
        <end position="925"/>
    </location>
</feature>
<keyword evidence="4" id="KW-0325">Glycoprotein</keyword>
<dbReference type="Proteomes" id="UP000681722">
    <property type="component" value="Unassembled WGS sequence"/>
</dbReference>
<accession>A0A813R2J7</accession>
<dbReference type="PANTHER" id="PTHR19325">
    <property type="entry name" value="COMPLEMENT COMPONENT-RELATED SUSHI DOMAIN-CONTAINING"/>
    <property type="match status" value="1"/>
</dbReference>
<dbReference type="EMBL" id="CAJNOQ010000247">
    <property type="protein sequence ID" value="CAF0777555.1"/>
    <property type="molecule type" value="Genomic_DNA"/>
</dbReference>
<sequence length="1021" mass="112181">MEVPYLSGVSRTVHGHLCPSVYVGSNLIFSCEEGFQLTNGKESLVVECLATGQWSEMPKCERIFYTTPMVRCSYPPYITNGFLTSYNVTIWQDQTYTGSVTYECDYGYKISTIDLVTECINGIWQNIPKCHVSLQYIRDPQEFVVDSYVLRFCNPNYVHVLSGPSLTIKCRKDGTWSGIPLCESLEITSTITTMLSTLISTSHTVSPITTTPVALFSVTHLNMTTSELPMTIPEVNNSAVIQAVELTSTINSALVQTSTTMSSTFPPESSVKNWDSNENLLSTRLINIIQEDTIININTTSELPMTTPEANSPIAIPAIELSSTINSSLAQTSTTTSTFPPESSMKNWDSNENLLSTRLINIIQENTVMNINTTSELPMITPEMTTLEIITPEITALEPNNPTVIQAVELSSTINSSLAQTSTTTSTFPPESSAKNWDSSENLLSTRLINIIQENTVMNINTTSELPTITPEITSLEPNNPTVIQAVELSSTINSALVQTSTTMSSTFPLESSVKNWDSNENLLSTRLINIIQEDTIININTTSELPVTTPEMTIPEANNPTAIPAVELSLTINSSLVQTSTTTSTFLPQSSAENWNSSENLLSSTRVINIIQEDTIININTTSELSVTTPKMTIPEASNLTVIPAVELSSTINSSLVQTSTTTSIFLSQSSAKNWDSSENLLSSTRLINTVQNDTVISVNSNPSPPNDYFTTDSNDQTNNITMVNDHVMCKKTDLPNVPNTRISFNNNQDDRFSIGSFLFYECTSGLESVVNRTQSFITYCLPDGSWSKTNLNLSMCRDENNTDKITDMIIDNVDTSPVTSTNMSINNGTSSLIEVLTTMLSNSPRRQILKPRCALPPPIDHDTTMIVASNIKVFNTSTNEAIPGSFIELNCLANASVWNSSSGSLNMTCLDTGKWTPKSVCYGPMKIECLNGRWGPRPRCKPAGCLNSTADTIPNGYKSAESYFVYNGQHYYLLSRYVCYNDSVMTNSSNGVADLKCHENKWPELPVCHLKVEETTTVE</sequence>
<feature type="domain" description="Sushi" evidence="6">
    <location>
        <begin position="1"/>
        <end position="62"/>
    </location>
</feature>
<dbReference type="Pfam" id="PF00084">
    <property type="entry name" value="Sushi"/>
    <property type="match status" value="4"/>
</dbReference>
<feature type="domain" description="Sushi" evidence="6">
    <location>
        <begin position="70"/>
        <end position="132"/>
    </location>
</feature>
<proteinExistence type="predicted"/>
<comment type="caution">
    <text evidence="5">Lacks conserved residue(s) required for the propagation of feature annotation.</text>
</comment>
<keyword evidence="9" id="KW-1185">Reference proteome</keyword>
<gene>
    <name evidence="7" type="ORF">GPM918_LOCUS2278</name>
    <name evidence="8" type="ORF">SRO942_LOCUS2278</name>
</gene>
<keyword evidence="1 5" id="KW-0768">Sushi</keyword>
<evidence type="ECO:0000259" key="6">
    <source>
        <dbReference type="PROSITE" id="PS50923"/>
    </source>
</evidence>
<dbReference type="OrthoDB" id="9984531at2759"/>
<evidence type="ECO:0000256" key="2">
    <source>
        <dbReference type="ARBA" id="ARBA00022737"/>
    </source>
</evidence>
<organism evidence="7 9">
    <name type="scientific">Didymodactylos carnosus</name>
    <dbReference type="NCBI Taxonomy" id="1234261"/>
    <lineage>
        <taxon>Eukaryota</taxon>
        <taxon>Metazoa</taxon>
        <taxon>Spiralia</taxon>
        <taxon>Gnathifera</taxon>
        <taxon>Rotifera</taxon>
        <taxon>Eurotatoria</taxon>
        <taxon>Bdelloidea</taxon>
        <taxon>Philodinida</taxon>
        <taxon>Philodinidae</taxon>
        <taxon>Didymodactylos</taxon>
    </lineage>
</organism>
<comment type="caution">
    <text evidence="7">The sequence shown here is derived from an EMBL/GenBank/DDBJ whole genome shotgun (WGS) entry which is preliminary data.</text>
</comment>
<dbReference type="InterPro" id="IPR050350">
    <property type="entry name" value="Compl-Cell_Adhes-Reg"/>
</dbReference>
<evidence type="ECO:0000256" key="3">
    <source>
        <dbReference type="ARBA" id="ARBA00023157"/>
    </source>
</evidence>
<dbReference type="PROSITE" id="PS50923">
    <property type="entry name" value="SUSHI"/>
    <property type="match status" value="4"/>
</dbReference>
<dbReference type="EMBL" id="CAJOBC010000247">
    <property type="protein sequence ID" value="CAF3560283.1"/>
    <property type="molecule type" value="Genomic_DNA"/>
</dbReference>
<name>A0A813R2J7_9BILA</name>
<dbReference type="SUPFAM" id="SSF57535">
    <property type="entry name" value="Complement control module/SCR domain"/>
    <property type="match status" value="4"/>
</dbReference>
<evidence type="ECO:0000313" key="8">
    <source>
        <dbReference type="EMBL" id="CAF3560283.1"/>
    </source>
</evidence>
<dbReference type="InterPro" id="IPR035976">
    <property type="entry name" value="Sushi/SCR/CCP_sf"/>
</dbReference>
<evidence type="ECO:0000313" key="9">
    <source>
        <dbReference type="Proteomes" id="UP000663829"/>
    </source>
</evidence>
<evidence type="ECO:0000256" key="5">
    <source>
        <dbReference type="PROSITE-ProRule" id="PRU00302"/>
    </source>
</evidence>
<dbReference type="SMART" id="SM00032">
    <property type="entry name" value="CCP"/>
    <property type="match status" value="5"/>
</dbReference>
<dbReference type="PANTHER" id="PTHR19325:SF574">
    <property type="entry name" value="SUSHI, VON WILLEBRAND FACTOR TYPE A, EGF AND PENTRAXIN DOMAIN-CONTAINING PROTEIN 1"/>
    <property type="match status" value="1"/>
</dbReference>
<dbReference type="Proteomes" id="UP000663829">
    <property type="component" value="Unassembled WGS sequence"/>
</dbReference>
<reference evidence="7" key="1">
    <citation type="submission" date="2021-02" db="EMBL/GenBank/DDBJ databases">
        <authorList>
            <person name="Nowell W R."/>
        </authorList>
    </citation>
    <scope>NUCLEOTIDE SEQUENCE</scope>
</reference>
<dbReference type="AlphaFoldDB" id="A0A813R2J7"/>
<evidence type="ECO:0000256" key="4">
    <source>
        <dbReference type="ARBA" id="ARBA00023180"/>
    </source>
</evidence>
<evidence type="ECO:0000256" key="1">
    <source>
        <dbReference type="ARBA" id="ARBA00022659"/>
    </source>
</evidence>
<dbReference type="InterPro" id="IPR000436">
    <property type="entry name" value="Sushi_SCR_CCP_dom"/>
</dbReference>
<keyword evidence="3" id="KW-1015">Disulfide bond</keyword>